<dbReference type="PROSITE" id="PS00211">
    <property type="entry name" value="ABC_TRANSPORTER_1"/>
    <property type="match status" value="2"/>
</dbReference>
<dbReference type="STRING" id="419015.HMPREF3214_00682"/>
<evidence type="ECO:0000256" key="8">
    <source>
        <dbReference type="ARBA" id="ARBA00023136"/>
    </source>
</evidence>
<dbReference type="EMBL" id="AWSI01000021">
    <property type="protein sequence ID" value="ERH30909.1"/>
    <property type="molecule type" value="Genomic_DNA"/>
</dbReference>
<dbReference type="GO" id="GO:0042626">
    <property type="term" value="F:ATPase-coupled transmembrane transporter activity"/>
    <property type="evidence" value="ECO:0007669"/>
    <property type="project" value="TreeGrafter"/>
</dbReference>
<evidence type="ECO:0000256" key="9">
    <source>
        <dbReference type="SAM" id="Phobius"/>
    </source>
</evidence>
<evidence type="ECO:0000256" key="7">
    <source>
        <dbReference type="ARBA" id="ARBA00022989"/>
    </source>
</evidence>
<dbReference type="InterPro" id="IPR017871">
    <property type="entry name" value="ABC_transporter-like_CS"/>
</dbReference>
<keyword evidence="6 11" id="KW-0067">ATP-binding</keyword>
<dbReference type="CDD" id="cd03225">
    <property type="entry name" value="ABC_cobalt_CbiO_domain1"/>
    <property type="match status" value="2"/>
</dbReference>
<dbReference type="SMART" id="SM00382">
    <property type="entry name" value="AAA"/>
    <property type="match status" value="2"/>
</dbReference>
<feature type="transmembrane region" description="Helical" evidence="9">
    <location>
        <begin position="743"/>
        <end position="761"/>
    </location>
</feature>
<dbReference type="InterPro" id="IPR003593">
    <property type="entry name" value="AAA+_ATPase"/>
</dbReference>
<dbReference type="HOGENOM" id="CLU_000604_38_1_11"/>
<dbReference type="GO" id="GO:0016887">
    <property type="term" value="F:ATP hydrolysis activity"/>
    <property type="evidence" value="ECO:0007669"/>
    <property type="project" value="InterPro"/>
</dbReference>
<dbReference type="GO" id="GO:0043190">
    <property type="term" value="C:ATP-binding cassette (ABC) transporter complex"/>
    <property type="evidence" value="ECO:0007669"/>
    <property type="project" value="TreeGrafter"/>
</dbReference>
<name>U1RBF8_9BIFI</name>
<keyword evidence="12" id="KW-1185">Reference proteome</keyword>
<evidence type="ECO:0000256" key="2">
    <source>
        <dbReference type="ARBA" id="ARBA00005417"/>
    </source>
</evidence>
<evidence type="ECO:0000259" key="10">
    <source>
        <dbReference type="PROSITE" id="PS50893"/>
    </source>
</evidence>
<dbReference type="InterPro" id="IPR003439">
    <property type="entry name" value="ABC_transporter-like_ATP-bd"/>
</dbReference>
<keyword evidence="8 9" id="KW-0472">Membrane</keyword>
<dbReference type="PROSITE" id="PS50893">
    <property type="entry name" value="ABC_TRANSPORTER_2"/>
    <property type="match status" value="2"/>
</dbReference>
<dbReference type="CDD" id="cd16914">
    <property type="entry name" value="EcfT"/>
    <property type="match status" value="1"/>
</dbReference>
<dbReference type="InterPro" id="IPR050095">
    <property type="entry name" value="ECF_ABC_transporter_ATP-bd"/>
</dbReference>
<dbReference type="Gene3D" id="3.40.50.300">
    <property type="entry name" value="P-loop containing nucleotide triphosphate hydrolases"/>
    <property type="match status" value="2"/>
</dbReference>
<dbReference type="PANTHER" id="PTHR43553">
    <property type="entry name" value="HEAVY METAL TRANSPORTER"/>
    <property type="match status" value="1"/>
</dbReference>
<dbReference type="NCBIfam" id="NF010167">
    <property type="entry name" value="PRK13648.1"/>
    <property type="match status" value="2"/>
</dbReference>
<dbReference type="AlphaFoldDB" id="U1RBF8"/>
<evidence type="ECO:0000313" key="11">
    <source>
        <dbReference type="EMBL" id="ERH30909.1"/>
    </source>
</evidence>
<dbReference type="PATRIC" id="fig|1321816.3.peg.759"/>
<reference evidence="11 12" key="1">
    <citation type="submission" date="2013-08" db="EMBL/GenBank/DDBJ databases">
        <authorList>
            <person name="Weinstock G."/>
            <person name="Sodergren E."/>
            <person name="Wylie T."/>
            <person name="Fulton L."/>
            <person name="Fulton R."/>
            <person name="Fronick C."/>
            <person name="O'Laughlin M."/>
            <person name="Godfrey J."/>
            <person name="Miner T."/>
            <person name="Herter B."/>
            <person name="Appelbaum E."/>
            <person name="Cordes M."/>
            <person name="Lek S."/>
            <person name="Wollam A."/>
            <person name="Pepin K.H."/>
            <person name="Palsikar V.B."/>
            <person name="Mitreva M."/>
            <person name="Wilson R.K."/>
        </authorList>
    </citation>
    <scope>NUCLEOTIDE SEQUENCE [LARGE SCALE GENOMIC DNA]</scope>
    <source>
        <strain evidence="11 12">F0580</strain>
    </source>
</reference>
<comment type="subcellular location">
    <subcellularLocation>
        <location evidence="1">Membrane</location>
        <topology evidence="1">Multi-pass membrane protein</topology>
    </subcellularLocation>
</comment>
<feature type="transmembrane region" description="Helical" evidence="9">
    <location>
        <begin position="562"/>
        <end position="583"/>
    </location>
</feature>
<feature type="domain" description="ABC transporter" evidence="10">
    <location>
        <begin position="301"/>
        <end position="521"/>
    </location>
</feature>
<dbReference type="InterPro" id="IPR015856">
    <property type="entry name" value="ABC_transpr_CbiO/EcfA_su"/>
</dbReference>
<evidence type="ECO:0000313" key="12">
    <source>
        <dbReference type="Proteomes" id="UP000016519"/>
    </source>
</evidence>
<evidence type="ECO:0000256" key="4">
    <source>
        <dbReference type="ARBA" id="ARBA00022692"/>
    </source>
</evidence>
<comment type="similarity">
    <text evidence="2">Belongs to the ABC transporter superfamily.</text>
</comment>
<keyword evidence="5" id="KW-0547">Nucleotide-binding</keyword>
<keyword evidence="3" id="KW-0813">Transport</keyword>
<protein>
    <submittedName>
        <fullName evidence="11">Cobalt ABC transporter, ATP-binding protein</fullName>
    </submittedName>
</protein>
<keyword evidence="7 9" id="KW-1133">Transmembrane helix</keyword>
<keyword evidence="4 9" id="KW-0812">Transmembrane</keyword>
<proteinExistence type="inferred from homology"/>
<feature type="transmembrane region" description="Helical" evidence="9">
    <location>
        <begin position="603"/>
        <end position="624"/>
    </location>
</feature>
<dbReference type="Pfam" id="PF00005">
    <property type="entry name" value="ABC_tran"/>
    <property type="match status" value="2"/>
</dbReference>
<evidence type="ECO:0000256" key="1">
    <source>
        <dbReference type="ARBA" id="ARBA00004141"/>
    </source>
</evidence>
<sequence>MTECEAFALRHVSFVYETAGINAHGETDAANRLETDANRTAVAKNTARAAVDDVSLTIKRGEWVTIIGSNGSGKTTLSRMLAAVSAPTSGQINVLGEHLYDEERGAQRSVYVRARRHIAYVTQNPEDHIVGETVKDDVAFEPENLGWAPCDTARTVGESLHATGMMYASNSDPHDLSGGQQQRVALASALAAHPNILILDEPFAYVDGSARRALLATLEQAHARGVTIVIISHHLSVGRYGQRVIELSRGRIVRDLSAGEFEAEFEAEFGNGDSFHACNRENIEKAGIAVNAQSSSKEPLLSTQNLSITFAGHAVLSNINLSVNHGDFLTISGANGSGKTTLVSALAGITQPQSGSVHFHGQRIGIAMQKVEKQLFASTVYEDIAFGPRNLGLSETDIHHSVQSTTELLGITHLLDSSVWNLSGGQQRLVALAGVLAMQPDLIILDEPTAGLDASTTQRILGILRSLHKQGLTIIMVTHELEHIKTLATRAFVLDVPAQRADEAMQSTVRAPQSTFDPRALTLTTLAILFTFFALQSPAQLLLGLAVTVVYVFMTRIRLRDLLTWVTPFLFFICVMGLFNLFVDRSGSAVFATPIFTVTTGGAWSALLYAGRFALLAVIAVSYLHILPPTRISDAVENMAQPLTRVGIPVHQLSLMSTLALRFIPLLSRDFKDLTAAQELRGATITHGPLGTRLRSLQALIVPAFANALRHADKLSVALDVRGYDPDNARVPWRVMRMTWRDYALISGYVCYLAVIVTLAFI</sequence>
<dbReference type="InterPro" id="IPR003339">
    <property type="entry name" value="ABC/ECF_trnsptr_transmembrane"/>
</dbReference>
<dbReference type="Pfam" id="PF02361">
    <property type="entry name" value="CbiQ"/>
    <property type="match status" value="1"/>
</dbReference>
<dbReference type="RefSeq" id="WP_021617989.1">
    <property type="nucleotide sequence ID" value="NZ_KE952644.1"/>
</dbReference>
<dbReference type="InterPro" id="IPR027417">
    <property type="entry name" value="P-loop_NTPase"/>
</dbReference>
<accession>U1RBF8</accession>
<comment type="caution">
    <text evidence="11">The sequence shown here is derived from an EMBL/GenBank/DDBJ whole genome shotgun (WGS) entry which is preliminary data.</text>
</comment>
<evidence type="ECO:0000256" key="6">
    <source>
        <dbReference type="ARBA" id="ARBA00022840"/>
    </source>
</evidence>
<dbReference type="GO" id="GO:0005524">
    <property type="term" value="F:ATP binding"/>
    <property type="evidence" value="ECO:0007669"/>
    <property type="project" value="UniProtKB-KW"/>
</dbReference>
<gene>
    <name evidence="11" type="ORF">HMPREF9244_00857</name>
</gene>
<dbReference type="SUPFAM" id="SSF52540">
    <property type="entry name" value="P-loop containing nucleoside triphosphate hydrolases"/>
    <property type="match status" value="2"/>
</dbReference>
<feature type="domain" description="ABC transporter" evidence="10">
    <location>
        <begin position="33"/>
        <end position="274"/>
    </location>
</feature>
<evidence type="ECO:0000256" key="5">
    <source>
        <dbReference type="ARBA" id="ARBA00022741"/>
    </source>
</evidence>
<dbReference type="Proteomes" id="UP000016519">
    <property type="component" value="Unassembled WGS sequence"/>
</dbReference>
<evidence type="ECO:0000256" key="3">
    <source>
        <dbReference type="ARBA" id="ARBA00022448"/>
    </source>
</evidence>
<feature type="transmembrane region" description="Helical" evidence="9">
    <location>
        <begin position="526"/>
        <end position="553"/>
    </location>
</feature>
<organism evidence="11 12">
    <name type="scientific">Alloscardovia omnicolens F0580</name>
    <dbReference type="NCBI Taxonomy" id="1321816"/>
    <lineage>
        <taxon>Bacteria</taxon>
        <taxon>Bacillati</taxon>
        <taxon>Actinomycetota</taxon>
        <taxon>Actinomycetes</taxon>
        <taxon>Bifidobacteriales</taxon>
        <taxon>Bifidobacteriaceae</taxon>
        <taxon>Alloscardovia</taxon>
    </lineage>
</organism>